<dbReference type="Gene3D" id="3.30.470.20">
    <property type="entry name" value="ATP-grasp fold, B domain"/>
    <property type="match status" value="1"/>
</dbReference>
<dbReference type="PANTHER" id="PTHR43615">
    <property type="entry name" value="PHOSPHOENOLPYRUVATE SYNTHASE-RELATED"/>
    <property type="match status" value="1"/>
</dbReference>
<evidence type="ECO:0000313" key="3">
    <source>
        <dbReference type="Proteomes" id="UP000190460"/>
    </source>
</evidence>
<organism evidence="2 3">
    <name type="scientific">Thiothrix eikelboomii</name>
    <dbReference type="NCBI Taxonomy" id="92487"/>
    <lineage>
        <taxon>Bacteria</taxon>
        <taxon>Pseudomonadati</taxon>
        <taxon>Pseudomonadota</taxon>
        <taxon>Gammaproteobacteria</taxon>
        <taxon>Thiotrichales</taxon>
        <taxon>Thiotrichaceae</taxon>
        <taxon>Thiothrix</taxon>
    </lineage>
</organism>
<dbReference type="InterPro" id="IPR008279">
    <property type="entry name" value="PEP-util_enz_mobile_dom"/>
</dbReference>
<dbReference type="SUPFAM" id="SSF52009">
    <property type="entry name" value="Phosphohistidine domain"/>
    <property type="match status" value="1"/>
</dbReference>
<keyword evidence="3" id="KW-1185">Reference proteome</keyword>
<evidence type="ECO:0000259" key="1">
    <source>
        <dbReference type="Pfam" id="PF00391"/>
    </source>
</evidence>
<feature type="domain" description="PEP-utilising enzyme mobile" evidence="1">
    <location>
        <begin position="479"/>
        <end position="549"/>
    </location>
</feature>
<dbReference type="GO" id="GO:0016772">
    <property type="term" value="F:transferase activity, transferring phosphorus-containing groups"/>
    <property type="evidence" value="ECO:0007669"/>
    <property type="project" value="InterPro"/>
</dbReference>
<dbReference type="InterPro" id="IPR036637">
    <property type="entry name" value="Phosphohistidine_dom_sf"/>
</dbReference>
<dbReference type="PANTHER" id="PTHR43615:SF1">
    <property type="entry name" value="PPDK_N DOMAIN-CONTAINING PROTEIN"/>
    <property type="match status" value="1"/>
</dbReference>
<dbReference type="Gene3D" id="3.50.30.10">
    <property type="entry name" value="Phosphohistidine domain"/>
    <property type="match status" value="1"/>
</dbReference>
<dbReference type="STRING" id="92487.SAMN02745130_00468"/>
<proteinExistence type="predicted"/>
<dbReference type="AlphaFoldDB" id="A0A1T4VWQ2"/>
<dbReference type="OrthoDB" id="9765468at2"/>
<dbReference type="Pfam" id="PF00391">
    <property type="entry name" value="PEP-utilizers"/>
    <property type="match status" value="1"/>
</dbReference>
<gene>
    <name evidence="2" type="ORF">SAMN02745130_00468</name>
</gene>
<dbReference type="InterPro" id="IPR051549">
    <property type="entry name" value="PEP_Utilizing_Enz"/>
</dbReference>
<protein>
    <submittedName>
        <fullName evidence="2">PEP-utilising enzyme, mobile domain</fullName>
    </submittedName>
</protein>
<reference evidence="2 3" key="1">
    <citation type="submission" date="2017-02" db="EMBL/GenBank/DDBJ databases">
        <authorList>
            <person name="Peterson S.W."/>
        </authorList>
    </citation>
    <scope>NUCLEOTIDE SEQUENCE [LARGE SCALE GENOMIC DNA]</scope>
    <source>
        <strain evidence="2 3">ATCC 49788</strain>
    </source>
</reference>
<dbReference type="RefSeq" id="WP_159448551.1">
    <property type="nucleotide sequence ID" value="NZ_FUYB01000002.1"/>
</dbReference>
<dbReference type="EMBL" id="FUYB01000002">
    <property type="protein sequence ID" value="SKA69433.1"/>
    <property type="molecule type" value="Genomic_DNA"/>
</dbReference>
<dbReference type="Proteomes" id="UP000190460">
    <property type="component" value="Unassembled WGS sequence"/>
</dbReference>
<evidence type="ECO:0000313" key="2">
    <source>
        <dbReference type="EMBL" id="SKA69433.1"/>
    </source>
</evidence>
<dbReference type="SUPFAM" id="SSF56059">
    <property type="entry name" value="Glutathione synthetase ATP-binding domain-like"/>
    <property type="match status" value="1"/>
</dbReference>
<accession>A0A1T4VWQ2</accession>
<name>A0A1T4VWQ2_9GAMM</name>
<sequence>MDLSTEPSALPAKYQRLVEAAQAGLSTPRSLLLDSPTCSVDEFLASFSASTQFIVRSANKIEDGSGYSLAGHFWSSAAVSLDVVPVTLQRAWSENQRLLADLQLNQLPILMLQEYIQHVWGGVLFQPWSFFSEYAYVEYSNGGVQQVVAGQADSALISLASTAASPLALAEAAQFLEPYLRELAEQLRAVFRFPLDCEWAYASQEQRIVVLQIRAQTHAIGALFPLPSDWARPAATWQFTALSESLGKISPLSFSLLVQLYQEAQADLQSLGCKAEQVNFLAYQPDGSVLVDPTKEQLFYAPRLFGGFWRGWRAVAFRTQAEAVLAQFDPTAAFHHPQLSSLFSAWLIQTILQAGAGRELPPPVHAYELSWPNPVDSLSSPETAPITLKLRNAFLQELNKLKQALLVNPAWVFCDWVEYTQQAVSKAISRQVQAAPLAIYDYAVINSGVEFQSLAARTCVRGTVCCVQTTSRLELMVLPEACILVSPYFANRWIPLIPKLAGIIVLQANRLSHAAIVAREYQLPYVVLSLAQFAELKSGSLIELDTRQGKLHLIRA</sequence>